<dbReference type="Proteomes" id="UP000054032">
    <property type="component" value="Unassembled WGS sequence"/>
</dbReference>
<dbReference type="HOGENOM" id="CLU_1042103_0_0_1"/>
<evidence type="ECO:0000313" key="3">
    <source>
        <dbReference type="Proteomes" id="UP000054032"/>
    </source>
</evidence>
<name>W6ZWM6_COCMI</name>
<dbReference type="AlphaFoldDB" id="W6ZWM6"/>
<evidence type="ECO:0000313" key="2">
    <source>
        <dbReference type="EMBL" id="EUC48196.1"/>
    </source>
</evidence>
<dbReference type="eggNOG" id="ENOG502SA3X">
    <property type="taxonomic scope" value="Eukaryota"/>
</dbReference>
<gene>
    <name evidence="2" type="ORF">COCMIDRAFT_47701</name>
</gene>
<keyword evidence="1" id="KW-0812">Transmembrane</keyword>
<protein>
    <submittedName>
        <fullName evidence="2">Uncharacterized protein</fullName>
    </submittedName>
</protein>
<dbReference type="GeneID" id="19124369"/>
<feature type="transmembrane region" description="Helical" evidence="1">
    <location>
        <begin position="177"/>
        <end position="204"/>
    </location>
</feature>
<reference evidence="2 3" key="1">
    <citation type="journal article" date="2013" name="PLoS Genet.">
        <title>Comparative genome structure, secondary metabolite, and effector coding capacity across Cochliobolus pathogens.</title>
        <authorList>
            <person name="Condon B.J."/>
            <person name="Leng Y."/>
            <person name="Wu D."/>
            <person name="Bushley K.E."/>
            <person name="Ohm R.A."/>
            <person name="Otillar R."/>
            <person name="Martin J."/>
            <person name="Schackwitz W."/>
            <person name="Grimwood J."/>
            <person name="MohdZainudin N."/>
            <person name="Xue C."/>
            <person name="Wang R."/>
            <person name="Manning V.A."/>
            <person name="Dhillon B."/>
            <person name="Tu Z.J."/>
            <person name="Steffenson B.J."/>
            <person name="Salamov A."/>
            <person name="Sun H."/>
            <person name="Lowry S."/>
            <person name="LaButti K."/>
            <person name="Han J."/>
            <person name="Copeland A."/>
            <person name="Lindquist E."/>
            <person name="Barry K."/>
            <person name="Schmutz J."/>
            <person name="Baker S.E."/>
            <person name="Ciuffetti L.M."/>
            <person name="Grigoriev I.V."/>
            <person name="Zhong S."/>
            <person name="Turgeon B.G."/>
        </authorList>
    </citation>
    <scope>NUCLEOTIDE SEQUENCE [LARGE SCALE GENOMIC DNA]</scope>
    <source>
        <strain evidence="2 3">ATCC 44560</strain>
    </source>
</reference>
<evidence type="ECO:0000256" key="1">
    <source>
        <dbReference type="SAM" id="Phobius"/>
    </source>
</evidence>
<dbReference type="OrthoDB" id="443402at2759"/>
<dbReference type="EMBL" id="KI963943">
    <property type="protein sequence ID" value="EUC48196.1"/>
    <property type="molecule type" value="Genomic_DNA"/>
</dbReference>
<feature type="non-terminal residue" evidence="2">
    <location>
        <position position="1"/>
    </location>
</feature>
<accession>W6ZWM6</accession>
<organism evidence="2 3">
    <name type="scientific">Bipolaris oryzae ATCC 44560</name>
    <dbReference type="NCBI Taxonomy" id="930090"/>
    <lineage>
        <taxon>Eukaryota</taxon>
        <taxon>Fungi</taxon>
        <taxon>Dikarya</taxon>
        <taxon>Ascomycota</taxon>
        <taxon>Pezizomycotina</taxon>
        <taxon>Dothideomycetes</taxon>
        <taxon>Pleosporomycetidae</taxon>
        <taxon>Pleosporales</taxon>
        <taxon>Pleosporineae</taxon>
        <taxon>Pleosporaceae</taxon>
        <taxon>Bipolaris</taxon>
    </lineage>
</organism>
<keyword evidence="1" id="KW-0472">Membrane</keyword>
<keyword evidence="1" id="KW-1133">Transmembrane helix</keyword>
<feature type="non-terminal residue" evidence="2">
    <location>
        <position position="223"/>
    </location>
</feature>
<proteinExistence type="predicted"/>
<sequence>PNGPLPNDTASAHTNHLWSPGSTKIEQIEICSRMNDQIFLPELKKRYKKHRLMVSRWFSPFRFHHCDFVKFRKVSVDRVFFSCGGLPEDGVFANEYEYDPKPPLGKIPLIELDVFAACLESCDDGCKWSALGPWLHDCFQLPPDTERTTCIPKKRREFDMKSTHDAENLVWGIQPSYALSLFMISIYALVPLLSAFGFWIYWLARHPGDWQNASVPMVTAVTL</sequence>
<keyword evidence="3" id="KW-1185">Reference proteome</keyword>
<dbReference type="RefSeq" id="XP_007685233.1">
    <property type="nucleotide sequence ID" value="XM_007687043.1"/>
</dbReference>
<dbReference type="KEGG" id="bor:COCMIDRAFT_47701"/>